<dbReference type="CDD" id="cd16664">
    <property type="entry name" value="RING-Ubox_PUB"/>
    <property type="match status" value="1"/>
</dbReference>
<evidence type="ECO:0000313" key="8">
    <source>
        <dbReference type="Proteomes" id="UP001279734"/>
    </source>
</evidence>
<dbReference type="Gene3D" id="3.30.40.10">
    <property type="entry name" value="Zinc/RING finger domain, C3HC4 (zinc finger)"/>
    <property type="match status" value="1"/>
</dbReference>
<feature type="domain" description="U-box" evidence="6">
    <location>
        <begin position="5"/>
        <end position="81"/>
    </location>
</feature>
<keyword evidence="8" id="KW-1185">Reference proteome</keyword>
<dbReference type="InterPro" id="IPR045185">
    <property type="entry name" value="PUB22/23/24-like"/>
</dbReference>
<keyword evidence="4 5" id="KW-0833">Ubl conjugation pathway</keyword>
<protein>
    <recommendedName>
        <fullName evidence="5 6">U-box domain-containing protein</fullName>
        <ecNumber evidence="5">2.3.2.27</ecNumber>
    </recommendedName>
    <alternativeName>
        <fullName evidence="5">RING-type E3 ubiquitin transferase PUB</fullName>
    </alternativeName>
</protein>
<organism evidence="7 8">
    <name type="scientific">Nepenthes gracilis</name>
    <name type="common">Slender pitcher plant</name>
    <dbReference type="NCBI Taxonomy" id="150966"/>
    <lineage>
        <taxon>Eukaryota</taxon>
        <taxon>Viridiplantae</taxon>
        <taxon>Streptophyta</taxon>
        <taxon>Embryophyta</taxon>
        <taxon>Tracheophyta</taxon>
        <taxon>Spermatophyta</taxon>
        <taxon>Magnoliopsida</taxon>
        <taxon>eudicotyledons</taxon>
        <taxon>Gunneridae</taxon>
        <taxon>Pentapetalae</taxon>
        <taxon>Caryophyllales</taxon>
        <taxon>Nepenthaceae</taxon>
        <taxon>Nepenthes</taxon>
    </lineage>
</organism>
<comment type="function">
    <text evidence="5">Functions as an E3 ubiquitin ligase.</text>
</comment>
<dbReference type="InterPro" id="IPR013083">
    <property type="entry name" value="Znf_RING/FYVE/PHD"/>
</dbReference>
<dbReference type="GO" id="GO:0061630">
    <property type="term" value="F:ubiquitin protein ligase activity"/>
    <property type="evidence" value="ECO:0007669"/>
    <property type="project" value="UniProtKB-UniRule"/>
</dbReference>
<dbReference type="SUPFAM" id="SSF57850">
    <property type="entry name" value="RING/U-box"/>
    <property type="match status" value="1"/>
</dbReference>
<dbReference type="Pfam" id="PF04564">
    <property type="entry name" value="U-box"/>
    <property type="match status" value="1"/>
</dbReference>
<dbReference type="PANTHER" id="PTHR22849:SF128">
    <property type="entry name" value="U-BOX DOMAIN-CONTAINING PROTEIN"/>
    <property type="match status" value="1"/>
</dbReference>
<evidence type="ECO:0000256" key="2">
    <source>
        <dbReference type="ARBA" id="ARBA00004906"/>
    </source>
</evidence>
<dbReference type="InterPro" id="IPR011989">
    <property type="entry name" value="ARM-like"/>
</dbReference>
<dbReference type="Pfam" id="PF25598">
    <property type="entry name" value="ARM_PUB"/>
    <property type="match status" value="1"/>
</dbReference>
<dbReference type="InterPro" id="IPR016024">
    <property type="entry name" value="ARM-type_fold"/>
</dbReference>
<dbReference type="InterPro" id="IPR045210">
    <property type="entry name" value="RING-Ubox_PUB"/>
</dbReference>
<gene>
    <name evidence="7" type="ORF">Nepgr_014533</name>
</gene>
<dbReference type="PROSITE" id="PS51698">
    <property type="entry name" value="U_BOX"/>
    <property type="match status" value="1"/>
</dbReference>
<evidence type="ECO:0000313" key="7">
    <source>
        <dbReference type="EMBL" id="GMH12692.1"/>
    </source>
</evidence>
<evidence type="ECO:0000256" key="4">
    <source>
        <dbReference type="ARBA" id="ARBA00022786"/>
    </source>
</evidence>
<proteinExistence type="predicted"/>
<dbReference type="PANTHER" id="PTHR22849">
    <property type="entry name" value="WDSAM1 PROTEIN"/>
    <property type="match status" value="1"/>
</dbReference>
<dbReference type="AlphaFoldDB" id="A0AAD3SLA3"/>
<evidence type="ECO:0000256" key="5">
    <source>
        <dbReference type="RuleBase" id="RU369093"/>
    </source>
</evidence>
<dbReference type="SUPFAM" id="SSF48371">
    <property type="entry name" value="ARM repeat"/>
    <property type="match status" value="1"/>
</dbReference>
<dbReference type="Gene3D" id="1.25.10.10">
    <property type="entry name" value="Leucine-rich Repeat Variant"/>
    <property type="match status" value="1"/>
</dbReference>
<evidence type="ECO:0000256" key="3">
    <source>
        <dbReference type="ARBA" id="ARBA00022679"/>
    </source>
</evidence>
<evidence type="ECO:0000259" key="6">
    <source>
        <dbReference type="PROSITE" id="PS51698"/>
    </source>
</evidence>
<dbReference type="SMART" id="SM00504">
    <property type="entry name" value="Ubox"/>
    <property type="match status" value="1"/>
</dbReference>
<dbReference type="InterPro" id="IPR003613">
    <property type="entry name" value="Ubox_domain"/>
</dbReference>
<comment type="caution">
    <text evidence="7">The sequence shown here is derived from an EMBL/GenBank/DDBJ whole genome shotgun (WGS) entry which is preliminary data.</text>
</comment>
<comment type="pathway">
    <text evidence="2 5">Protein modification; protein ubiquitination.</text>
</comment>
<sequence length="393" mass="44145">MEEVEVSQYFICPISLQIMKDPVTAITGITYDRQSIERWLSGVGESFCPVTKQPLPRDSDLTPNHTLRRLIQAWCMANAKRGFEWIPTPKSPVDPNLVSKIIRDLNHPHLLSDSLKKLQVLAKESEKNQKCMLSSGVANSLISLIIRLHKENKTNGLEEALRVLTKNKNLIESIAWILDSEIDLNVRSHATLLTRKIFEIATASSKERLGGNVVSGLVRILRENSSNSITKAVLRVLIELCQWGRNRLRMIEANTAIELIELEFGMPEKKVTELIFYLLSQLCCCADGRAQFLNHAAGIAAVSKMMLKVSAPTDDRAVHIFAMLTKFSATNETLQEMLRVGAVSKLCMVLQADCALYLKDKAREILRVLSNHLSNSPCFQTNGILPYTLDYEK</sequence>
<reference evidence="7" key="1">
    <citation type="submission" date="2023-05" db="EMBL/GenBank/DDBJ databases">
        <title>Nepenthes gracilis genome sequencing.</title>
        <authorList>
            <person name="Fukushima K."/>
        </authorList>
    </citation>
    <scope>NUCLEOTIDE SEQUENCE</scope>
    <source>
        <strain evidence="7">SING2019-196</strain>
    </source>
</reference>
<dbReference type="Proteomes" id="UP001279734">
    <property type="component" value="Unassembled WGS sequence"/>
</dbReference>
<comment type="catalytic activity">
    <reaction evidence="1 5">
        <text>S-ubiquitinyl-[E2 ubiquitin-conjugating enzyme]-L-cysteine + [acceptor protein]-L-lysine = [E2 ubiquitin-conjugating enzyme]-L-cysteine + N(6)-ubiquitinyl-[acceptor protein]-L-lysine.</text>
        <dbReference type="EC" id="2.3.2.27"/>
    </reaction>
</comment>
<dbReference type="EMBL" id="BSYO01000012">
    <property type="protein sequence ID" value="GMH12692.1"/>
    <property type="molecule type" value="Genomic_DNA"/>
</dbReference>
<dbReference type="GO" id="GO:0016567">
    <property type="term" value="P:protein ubiquitination"/>
    <property type="evidence" value="ECO:0007669"/>
    <property type="project" value="UniProtKB-UniRule"/>
</dbReference>
<name>A0AAD3SLA3_NEPGR</name>
<evidence type="ECO:0000256" key="1">
    <source>
        <dbReference type="ARBA" id="ARBA00000900"/>
    </source>
</evidence>
<dbReference type="InterPro" id="IPR058678">
    <property type="entry name" value="ARM_PUB"/>
</dbReference>
<dbReference type="EC" id="2.3.2.27" evidence="5"/>
<accession>A0AAD3SLA3</accession>
<dbReference type="FunFam" id="3.30.40.10:FF:000442">
    <property type="entry name" value="RING-type E3 ubiquitin transferase"/>
    <property type="match status" value="1"/>
</dbReference>
<keyword evidence="3 5" id="KW-0808">Transferase</keyword>